<keyword evidence="7" id="KW-0614">Plasmid</keyword>
<dbReference type="GO" id="GO:0015658">
    <property type="term" value="F:branched-chain amino acid transmembrane transporter activity"/>
    <property type="evidence" value="ECO:0007669"/>
    <property type="project" value="InterPro"/>
</dbReference>
<dbReference type="InterPro" id="IPR001851">
    <property type="entry name" value="ABC_transp_permease"/>
</dbReference>
<feature type="transmembrane region" description="Helical" evidence="6">
    <location>
        <begin position="90"/>
        <end position="111"/>
    </location>
</feature>
<feature type="transmembrane region" description="Helical" evidence="6">
    <location>
        <begin position="39"/>
        <end position="70"/>
    </location>
</feature>
<dbReference type="EMBL" id="CP032324">
    <property type="protein sequence ID" value="QCN99387.1"/>
    <property type="molecule type" value="Genomic_DNA"/>
</dbReference>
<dbReference type="KEGG" id="aare:D3093_29615"/>
<dbReference type="Pfam" id="PF02653">
    <property type="entry name" value="BPD_transp_2"/>
    <property type="match status" value="1"/>
</dbReference>
<evidence type="ECO:0000256" key="5">
    <source>
        <dbReference type="ARBA" id="ARBA00023136"/>
    </source>
</evidence>
<evidence type="ECO:0000256" key="2">
    <source>
        <dbReference type="ARBA" id="ARBA00022475"/>
    </source>
</evidence>
<evidence type="ECO:0000313" key="8">
    <source>
        <dbReference type="Proteomes" id="UP000298595"/>
    </source>
</evidence>
<feature type="transmembrane region" description="Helical" evidence="6">
    <location>
        <begin position="12"/>
        <end position="32"/>
    </location>
</feature>
<dbReference type="InterPro" id="IPR043428">
    <property type="entry name" value="LivM-like"/>
</dbReference>
<feature type="transmembrane region" description="Helical" evidence="6">
    <location>
        <begin position="204"/>
        <end position="229"/>
    </location>
</feature>
<name>A0A4D8PRK5_9PROT</name>
<dbReference type="AlphaFoldDB" id="A0A4D8PRK5"/>
<dbReference type="GO" id="GO:0005886">
    <property type="term" value="C:plasma membrane"/>
    <property type="evidence" value="ECO:0007669"/>
    <property type="project" value="UniProtKB-SubCell"/>
</dbReference>
<proteinExistence type="predicted"/>
<feature type="transmembrane region" description="Helical" evidence="6">
    <location>
        <begin position="249"/>
        <end position="278"/>
    </location>
</feature>
<reference evidence="7 8" key="1">
    <citation type="submission" date="2018-09" db="EMBL/GenBank/DDBJ databases">
        <title>Whole genome based analysis of evolution and adaptive divergence in Indian and Brazilian strains of Azospirillum brasilense.</title>
        <authorList>
            <person name="Singh C."/>
            <person name="Tripathi A.K."/>
        </authorList>
    </citation>
    <scope>NUCLEOTIDE SEQUENCE [LARGE SCALE GENOMIC DNA]</scope>
    <source>
        <strain evidence="7 8">MTCC4035</strain>
        <plasmid evidence="7 8">p3</plasmid>
    </source>
</reference>
<evidence type="ECO:0000313" key="7">
    <source>
        <dbReference type="EMBL" id="QCN99387.1"/>
    </source>
</evidence>
<evidence type="ECO:0000256" key="4">
    <source>
        <dbReference type="ARBA" id="ARBA00022989"/>
    </source>
</evidence>
<organism evidence="7 8">
    <name type="scientific">Azospirillum argentinense</name>
    <dbReference type="NCBI Taxonomy" id="2970906"/>
    <lineage>
        <taxon>Bacteria</taxon>
        <taxon>Pseudomonadati</taxon>
        <taxon>Pseudomonadota</taxon>
        <taxon>Alphaproteobacteria</taxon>
        <taxon>Rhodospirillales</taxon>
        <taxon>Azospirillaceae</taxon>
        <taxon>Azospirillum</taxon>
    </lineage>
</organism>
<accession>A0A4D8PRK5</accession>
<evidence type="ECO:0000256" key="3">
    <source>
        <dbReference type="ARBA" id="ARBA00022692"/>
    </source>
</evidence>
<geneLocation type="plasmid" evidence="7 8">
    <name>p3</name>
</geneLocation>
<sequence length="409" mass="43147">MTTMPQQLLRHPVLWLALAGLAFPLVVGDFWVGTVAARVLIIGTMALSLTFLTSSAGLVSFAQAGVAGVAGYTLALLSPNITGVGVAVPWPLAVGAALGMGTLAGLLVGWVSVRSSGIYLLMITLAMSVSLFYLVSQNTEVFNGFDGINGLKPPELFGIDLRAPIPFYGMALAAAVLSAAAVMHLDRTPFGLQLHALRNAPRRVAALGFSTTLLRIAAFGIAGLIASVGGVLNTWFSGQMSPGAVDVHAAVNLLVVAVLGGIRHPLGAFLGAAAFVLLENYAASVIDRERFNLVIGAVFIVIVLFAKDGLIGLIQQLRAQIKPAWTGVCAKNGRKTVCRRPCTRCWAPPASRLSCPARPCHPLSRRTYGSARWPRWRAPSRSPAWTACAASSWRWTPSRGRSPASGSCW</sequence>
<feature type="transmembrane region" description="Helical" evidence="6">
    <location>
        <begin position="290"/>
        <end position="314"/>
    </location>
</feature>
<dbReference type="Proteomes" id="UP000298595">
    <property type="component" value="Plasmid p3"/>
</dbReference>
<keyword evidence="2" id="KW-1003">Cell membrane</keyword>
<keyword evidence="3 6" id="KW-0812">Transmembrane</keyword>
<dbReference type="PANTHER" id="PTHR30482:SF17">
    <property type="entry name" value="ABC TRANSPORTER ATP-BINDING PROTEIN"/>
    <property type="match status" value="1"/>
</dbReference>
<feature type="transmembrane region" description="Helical" evidence="6">
    <location>
        <begin position="118"/>
        <end position="135"/>
    </location>
</feature>
<dbReference type="CDD" id="cd06581">
    <property type="entry name" value="TM_PBP1_LivM_like"/>
    <property type="match status" value="1"/>
</dbReference>
<comment type="subcellular location">
    <subcellularLocation>
        <location evidence="1">Cell membrane</location>
        <topology evidence="1">Multi-pass membrane protein</topology>
    </subcellularLocation>
</comment>
<gene>
    <name evidence="7" type="ORF">D3093_29615</name>
</gene>
<feature type="transmembrane region" description="Helical" evidence="6">
    <location>
        <begin position="165"/>
        <end position="183"/>
    </location>
</feature>
<protein>
    <submittedName>
        <fullName evidence="7">Branched-chain amino acid ABC transporter permease</fullName>
    </submittedName>
</protein>
<evidence type="ECO:0000256" key="1">
    <source>
        <dbReference type="ARBA" id="ARBA00004651"/>
    </source>
</evidence>
<keyword evidence="5 6" id="KW-0472">Membrane</keyword>
<evidence type="ECO:0000256" key="6">
    <source>
        <dbReference type="SAM" id="Phobius"/>
    </source>
</evidence>
<keyword evidence="4 6" id="KW-1133">Transmembrane helix</keyword>
<dbReference type="PANTHER" id="PTHR30482">
    <property type="entry name" value="HIGH-AFFINITY BRANCHED-CHAIN AMINO ACID TRANSPORT SYSTEM PERMEASE"/>
    <property type="match status" value="1"/>
</dbReference>